<dbReference type="Proteomes" id="UP000219914">
    <property type="component" value="Unassembled WGS sequence"/>
</dbReference>
<comment type="similarity">
    <text evidence="6 7">Belongs to the class I-like SAM-binding methyltransferase superfamily. C5-methyltransferase family.</text>
</comment>
<dbReference type="GO" id="GO:0008168">
    <property type="term" value="F:methyltransferase activity"/>
    <property type="evidence" value="ECO:0007669"/>
    <property type="project" value="UniProtKB-KW"/>
</dbReference>
<evidence type="ECO:0000256" key="2">
    <source>
        <dbReference type="ARBA" id="ARBA00022679"/>
    </source>
</evidence>
<dbReference type="InterPro" id="IPR018117">
    <property type="entry name" value="C5_DNA_meth_AS"/>
</dbReference>
<keyword evidence="4" id="KW-0680">Restriction system</keyword>
<dbReference type="PROSITE" id="PS51679">
    <property type="entry name" value="SAM_MT_C5"/>
    <property type="match status" value="1"/>
</dbReference>
<evidence type="ECO:0000256" key="3">
    <source>
        <dbReference type="ARBA" id="ARBA00022691"/>
    </source>
</evidence>
<accession>A0ABX4JM39</accession>
<dbReference type="InterPro" id="IPR001525">
    <property type="entry name" value="C5_MeTfrase"/>
</dbReference>
<evidence type="ECO:0000256" key="1">
    <source>
        <dbReference type="ARBA" id="ARBA00022603"/>
    </source>
</evidence>
<dbReference type="RefSeq" id="WP_097537121.1">
    <property type="nucleotide sequence ID" value="NZ_LODW01000061.1"/>
</dbReference>
<organism evidence="9 10">
    <name type="scientific">Rhizobium hidalgonense</name>
    <dbReference type="NCBI Taxonomy" id="1538159"/>
    <lineage>
        <taxon>Bacteria</taxon>
        <taxon>Pseudomonadati</taxon>
        <taxon>Pseudomonadota</taxon>
        <taxon>Alphaproteobacteria</taxon>
        <taxon>Hyphomicrobiales</taxon>
        <taxon>Rhizobiaceae</taxon>
        <taxon>Rhizobium/Agrobacterium group</taxon>
        <taxon>Rhizobium</taxon>
    </lineage>
</organism>
<evidence type="ECO:0000256" key="5">
    <source>
        <dbReference type="ARBA" id="ARBA00047422"/>
    </source>
</evidence>
<keyword evidence="3 6" id="KW-0949">S-adenosyl-L-methionine</keyword>
<comment type="catalytic activity">
    <reaction evidence="5 8">
        <text>a 2'-deoxycytidine in DNA + S-adenosyl-L-methionine = a 5-methyl-2'-deoxycytidine in DNA + S-adenosyl-L-homocysteine + H(+)</text>
        <dbReference type="Rhea" id="RHEA:13681"/>
        <dbReference type="Rhea" id="RHEA-COMP:11369"/>
        <dbReference type="Rhea" id="RHEA-COMP:11370"/>
        <dbReference type="ChEBI" id="CHEBI:15378"/>
        <dbReference type="ChEBI" id="CHEBI:57856"/>
        <dbReference type="ChEBI" id="CHEBI:59789"/>
        <dbReference type="ChEBI" id="CHEBI:85452"/>
        <dbReference type="ChEBI" id="CHEBI:85454"/>
        <dbReference type="EC" id="2.1.1.37"/>
    </reaction>
</comment>
<dbReference type="NCBIfam" id="TIGR00675">
    <property type="entry name" value="dcm"/>
    <property type="match status" value="1"/>
</dbReference>
<dbReference type="Gene3D" id="3.90.120.10">
    <property type="entry name" value="DNA Methylase, subunit A, domain 2"/>
    <property type="match status" value="1"/>
</dbReference>
<keyword evidence="10" id="KW-1185">Reference proteome</keyword>
<evidence type="ECO:0000313" key="9">
    <source>
        <dbReference type="EMBL" id="PDT20058.1"/>
    </source>
</evidence>
<dbReference type="PROSITE" id="PS00094">
    <property type="entry name" value="C5_MTASE_1"/>
    <property type="match status" value="1"/>
</dbReference>
<dbReference type="PANTHER" id="PTHR10629">
    <property type="entry name" value="CYTOSINE-SPECIFIC METHYLTRANSFERASE"/>
    <property type="match status" value="1"/>
</dbReference>
<dbReference type="PRINTS" id="PR00105">
    <property type="entry name" value="C5METTRFRASE"/>
</dbReference>
<gene>
    <name evidence="9" type="ORF">CO674_29865</name>
</gene>
<name>A0ABX4JM39_9HYPH</name>
<dbReference type="InterPro" id="IPR050390">
    <property type="entry name" value="C5-Methyltransferase"/>
</dbReference>
<evidence type="ECO:0000256" key="6">
    <source>
        <dbReference type="PROSITE-ProRule" id="PRU01016"/>
    </source>
</evidence>
<evidence type="ECO:0000256" key="4">
    <source>
        <dbReference type="ARBA" id="ARBA00022747"/>
    </source>
</evidence>
<dbReference type="PANTHER" id="PTHR10629:SF52">
    <property type="entry name" value="DNA (CYTOSINE-5)-METHYLTRANSFERASE 1"/>
    <property type="match status" value="1"/>
</dbReference>
<dbReference type="GO" id="GO:0032259">
    <property type="term" value="P:methylation"/>
    <property type="evidence" value="ECO:0007669"/>
    <property type="project" value="UniProtKB-KW"/>
</dbReference>
<feature type="active site" evidence="6">
    <location>
        <position position="80"/>
    </location>
</feature>
<dbReference type="EC" id="2.1.1.37" evidence="8"/>
<sequence>MKKTAVDLFCGAGGLSRGLVAAGFDVRAAVDNWPRAMESYRANFPSHSHLCRDVAELDKFNFRQMRVPAQLDLVAGGPPCQGFSVQRIGSDFDERNQLIHEFARVVCELRPKTFLMENVPGLLGKRGRPIAEGFIEKMKAAGYSVTHRIVDAASLGVPQVRRRVFFVGYLSPENGLFSFPRETTAKPLSVADAIADLTSPPADFLPARGDPLHRRTKMSSKNLERLTLIPPGGGFEDLPVELRVNCHKDGADKIGHRNVYGRLDPDKPAVTITARFDSFTRGKFAHPVENRNITLREGARLQSFPDSHVFLGTQEEIAAQIGNSVPPRVAEAFGRSLLDLIEKLDRRERRETREQSATA</sequence>
<reference evidence="9 10" key="1">
    <citation type="submission" date="2017-09" db="EMBL/GenBank/DDBJ databases">
        <title>Comparative genomics of rhizobia isolated from Phaseolus vulgaris in China.</title>
        <authorList>
            <person name="Tong W."/>
        </authorList>
    </citation>
    <scope>NUCLEOTIDE SEQUENCE [LARGE SCALE GENOMIC DNA]</scope>
    <source>
        <strain evidence="9 10">FH14</strain>
    </source>
</reference>
<dbReference type="InterPro" id="IPR029063">
    <property type="entry name" value="SAM-dependent_MTases_sf"/>
</dbReference>
<keyword evidence="1 6" id="KW-0489">Methyltransferase</keyword>
<comment type="caution">
    <text evidence="9">The sequence shown here is derived from an EMBL/GenBank/DDBJ whole genome shotgun (WGS) entry which is preliminary data.</text>
</comment>
<evidence type="ECO:0000256" key="7">
    <source>
        <dbReference type="RuleBase" id="RU000416"/>
    </source>
</evidence>
<evidence type="ECO:0000313" key="10">
    <source>
        <dbReference type="Proteomes" id="UP000219914"/>
    </source>
</evidence>
<keyword evidence="2 6" id="KW-0808">Transferase</keyword>
<dbReference type="Gene3D" id="3.40.50.150">
    <property type="entry name" value="Vaccinia Virus protein VP39"/>
    <property type="match status" value="1"/>
</dbReference>
<dbReference type="SUPFAM" id="SSF53335">
    <property type="entry name" value="S-adenosyl-L-methionine-dependent methyltransferases"/>
    <property type="match status" value="1"/>
</dbReference>
<protein>
    <recommendedName>
        <fullName evidence="8">Cytosine-specific methyltransferase</fullName>
        <ecNumber evidence="8">2.1.1.37</ecNumber>
    </recommendedName>
</protein>
<dbReference type="EMBL" id="NWSY01000031">
    <property type="protein sequence ID" value="PDT20058.1"/>
    <property type="molecule type" value="Genomic_DNA"/>
</dbReference>
<dbReference type="Pfam" id="PF00145">
    <property type="entry name" value="DNA_methylase"/>
    <property type="match status" value="1"/>
</dbReference>
<evidence type="ECO:0000256" key="8">
    <source>
        <dbReference type="RuleBase" id="RU000417"/>
    </source>
</evidence>
<proteinExistence type="inferred from homology"/>